<feature type="compositionally biased region" description="Polar residues" evidence="1">
    <location>
        <begin position="375"/>
        <end position="389"/>
    </location>
</feature>
<evidence type="ECO:0000313" key="3">
    <source>
        <dbReference type="EMBL" id="VFT91179.1"/>
    </source>
</evidence>
<name>A0A485L104_9STRA</name>
<dbReference type="EMBL" id="VJMH01005538">
    <property type="protein sequence ID" value="KAF0694831.1"/>
    <property type="molecule type" value="Genomic_DNA"/>
</dbReference>
<reference evidence="2" key="2">
    <citation type="submission" date="2019-06" db="EMBL/GenBank/DDBJ databases">
        <title>Genomics analysis of Aphanomyces spp. identifies a new class of oomycete effector associated with host adaptation.</title>
        <authorList>
            <person name="Gaulin E."/>
        </authorList>
    </citation>
    <scope>NUCLEOTIDE SEQUENCE</scope>
    <source>
        <strain evidence="2">CBS 578.67</strain>
    </source>
</reference>
<dbReference type="AlphaFoldDB" id="A0A485L104"/>
<dbReference type="OrthoDB" id="72878at2759"/>
<gene>
    <name evidence="3" type="primary">Aste57867_14355</name>
    <name evidence="2" type="ORF">As57867_014301</name>
    <name evidence="3" type="ORF">ASTE57867_14355</name>
</gene>
<proteinExistence type="predicted"/>
<organism evidence="3 4">
    <name type="scientific">Aphanomyces stellatus</name>
    <dbReference type="NCBI Taxonomy" id="120398"/>
    <lineage>
        <taxon>Eukaryota</taxon>
        <taxon>Sar</taxon>
        <taxon>Stramenopiles</taxon>
        <taxon>Oomycota</taxon>
        <taxon>Saprolegniomycetes</taxon>
        <taxon>Saprolegniales</taxon>
        <taxon>Verrucalvaceae</taxon>
        <taxon>Aphanomyces</taxon>
    </lineage>
</organism>
<dbReference type="Proteomes" id="UP000332933">
    <property type="component" value="Unassembled WGS sequence"/>
</dbReference>
<protein>
    <submittedName>
        <fullName evidence="3">Aste57867_14355 protein</fullName>
    </submittedName>
</protein>
<dbReference type="EMBL" id="CAADRA010005559">
    <property type="protein sequence ID" value="VFT91179.1"/>
    <property type="molecule type" value="Genomic_DNA"/>
</dbReference>
<feature type="region of interest" description="Disordered" evidence="1">
    <location>
        <begin position="368"/>
        <end position="395"/>
    </location>
</feature>
<keyword evidence="4" id="KW-1185">Reference proteome</keyword>
<evidence type="ECO:0000256" key="1">
    <source>
        <dbReference type="SAM" id="MobiDB-lite"/>
    </source>
</evidence>
<feature type="region of interest" description="Disordered" evidence="1">
    <location>
        <begin position="161"/>
        <end position="197"/>
    </location>
</feature>
<accession>A0A485L104</accession>
<evidence type="ECO:0000313" key="4">
    <source>
        <dbReference type="Proteomes" id="UP000332933"/>
    </source>
</evidence>
<sequence length="395" mass="44939">MGLQDRKRAAAALRLAPPLQRPTTQRSAALTNQEIEQLRIDLEDILTVHEPAKVGSASDLLKQYEGLELELVECYRYYYTKDGEPLELVVDMQQSTLCPPPPPATNNQDDQHDANDDESDEALGGQRRRHSFAQVLRNRLSLPKPAIATYLNAKLLAKFQKKQGKPPGSKMEGIRGPEVPPPPRSPSPKRAPLSSSGFRLQTKASLANLMQRVVRGKPDVNPFEVKARHRGGNQRKPTAAPQQPFEVRCLDTGEALKVEHVNHEVMQHKKDLAKRKTFRDKVVIFLQKHDMAAVTDVDDILNFGGKTNEDIWEDLQVKYKVNQRSRLLQLFQKYDPARIGDVDDLLEDYADRVEEMIRYYKERYTEKRRTEQTRSDPCTWSPGQANSYQLLPGGQ</sequence>
<reference evidence="3 4" key="1">
    <citation type="submission" date="2019-03" db="EMBL/GenBank/DDBJ databases">
        <authorList>
            <person name="Gaulin E."/>
            <person name="Dumas B."/>
        </authorList>
    </citation>
    <scope>NUCLEOTIDE SEQUENCE [LARGE SCALE GENOMIC DNA]</scope>
    <source>
        <strain evidence="3">CBS 568.67</strain>
    </source>
</reference>
<feature type="region of interest" description="Disordered" evidence="1">
    <location>
        <begin position="94"/>
        <end position="127"/>
    </location>
</feature>
<evidence type="ECO:0000313" key="2">
    <source>
        <dbReference type="EMBL" id="KAF0694831.1"/>
    </source>
</evidence>